<keyword evidence="8" id="KW-0966">Cell projection</keyword>
<comment type="similarity">
    <text evidence="2 7">Belongs to the FHIPEP (flagella/HR/invasion proteins export pore) family.</text>
</comment>
<feature type="transmembrane region" description="Helical" evidence="7">
    <location>
        <begin position="191"/>
        <end position="212"/>
    </location>
</feature>
<keyword evidence="7" id="KW-0653">Protein transport</keyword>
<feature type="transmembrane region" description="Helical" evidence="7">
    <location>
        <begin position="266"/>
        <end position="286"/>
    </location>
</feature>
<dbReference type="Pfam" id="PF00771">
    <property type="entry name" value="FHIPEP"/>
    <property type="match status" value="1"/>
</dbReference>
<sequence>MKTLLRNSVVVFVITIVLLLIIPLPPFFMDVMIIINISLSMIILLITMNIREPLEFSIFPSLLLITTLLRLGLNVSSTRNILTNMGSSGLVIKSFGDFVLQGNVVVGFIIFLIIVLVNFLVITKGTERVSEVAARFTLDAMPGKQMAIDADLSSGLINEQEAKLRRYKIQKEADFYGAMDGATKFVKGDAIVSLIITAINFIGGAIIGIVQSNMPFSQVLTIYSIATVGDGLVSQLPSLMIAVATGMVVTRAVSDGSLNEDVSAQFLAQPRAIMLTGFVMVVLMLVPGMPKFQLGLMAVLLIGTGYQLERKVKQAAFKEVEQYQGPFMEDTSQQTPSDEEAYYRDVNNVYSLISVDPIELEFGYSLIPLIDEGSGGKLINRIVIFRRQYAQDMGFVIPSVRLRDSSSLNTNQYVIKIRGEEVAKGEILVDYYLALEPPVLSGEVDGIETVEPAYGIPSKWIRPENKEMAEIYGYTVIDPLSVMLTHLSETIKQHAYEMLGRQEIMQLLDNVKKHSPELVEELFPGQLSYGNFQKILNSLLKEGVPIKDMETILETIVDALTTTRDIDLITENIRIALKRTITRMFCDGGQMKVLTLDADLEKNIISSMAKGEQGVYLALSPEVMQSVIGQLGEQIKKFNDLEQKPVILTSQVVRLYFYRLIEQFYPNVYVLSFNEIANNIQIQAVGNITV</sequence>
<dbReference type="PANTHER" id="PTHR30161:SF1">
    <property type="entry name" value="FLAGELLAR BIOSYNTHESIS PROTEIN FLHA-RELATED"/>
    <property type="match status" value="1"/>
</dbReference>
<keyword evidence="7" id="KW-0813">Transport</keyword>
<dbReference type="InterPro" id="IPR042194">
    <property type="entry name" value="FHIPEP_1"/>
</dbReference>
<keyword evidence="8" id="KW-0969">Cilium</keyword>
<feature type="transmembrane region" description="Helical" evidence="7">
    <location>
        <begin position="31"/>
        <end position="50"/>
    </location>
</feature>
<dbReference type="InterPro" id="IPR042196">
    <property type="entry name" value="FHIPEP_4"/>
</dbReference>
<feature type="transmembrane region" description="Helical" evidence="7">
    <location>
        <begin position="57"/>
        <end position="78"/>
    </location>
</feature>
<gene>
    <name evidence="7 8" type="primary">flhA</name>
    <name evidence="8" type="ORF">G9470_15350</name>
</gene>
<evidence type="ECO:0000256" key="3">
    <source>
        <dbReference type="ARBA" id="ARBA00022475"/>
    </source>
</evidence>
<accession>A0ABX1VY98</accession>
<dbReference type="InterPro" id="IPR006301">
    <property type="entry name" value="FlhA"/>
</dbReference>
<organism evidence="8 9">
    <name type="scientific">Lacrimispora defluvii</name>
    <dbReference type="NCBI Taxonomy" id="2719233"/>
    <lineage>
        <taxon>Bacteria</taxon>
        <taxon>Bacillati</taxon>
        <taxon>Bacillota</taxon>
        <taxon>Clostridia</taxon>
        <taxon>Lachnospirales</taxon>
        <taxon>Lachnospiraceae</taxon>
        <taxon>Lacrimispora</taxon>
    </lineage>
</organism>
<keyword evidence="5 7" id="KW-1133">Transmembrane helix</keyword>
<comment type="function">
    <text evidence="7">Required for formation of the rod structure of the flagellar apparatus. Together with FliI and FliH, may constitute the export apparatus of flagellin.</text>
</comment>
<protein>
    <recommendedName>
        <fullName evidence="7">Flagellar biosynthesis protein FlhA</fullName>
    </recommendedName>
</protein>
<name>A0ABX1VY98_9FIRM</name>
<dbReference type="Gene3D" id="3.40.30.60">
    <property type="entry name" value="FHIPEP family, domain 1"/>
    <property type="match status" value="1"/>
</dbReference>
<keyword evidence="4 7" id="KW-0812">Transmembrane</keyword>
<dbReference type="PIRSF" id="PIRSF005419">
    <property type="entry name" value="FlhA"/>
    <property type="match status" value="1"/>
</dbReference>
<evidence type="ECO:0000256" key="4">
    <source>
        <dbReference type="ARBA" id="ARBA00022692"/>
    </source>
</evidence>
<evidence type="ECO:0000256" key="1">
    <source>
        <dbReference type="ARBA" id="ARBA00004651"/>
    </source>
</evidence>
<proteinExistence type="inferred from homology"/>
<dbReference type="Gene3D" id="1.10.8.540">
    <property type="entry name" value="FHIPEP family, domain 3"/>
    <property type="match status" value="1"/>
</dbReference>
<feature type="transmembrane region" description="Helical" evidence="7">
    <location>
        <begin position="98"/>
        <end position="121"/>
    </location>
</feature>
<comment type="subcellular location">
    <subcellularLocation>
        <location evidence="1 7">Cell membrane</location>
        <topology evidence="1 7">Multi-pass membrane protein</topology>
    </subcellularLocation>
</comment>
<reference evidence="8 9" key="1">
    <citation type="submission" date="2020-03" db="EMBL/GenBank/DDBJ databases">
        <title>Genome Sequence of industrial isolate, B5A.</title>
        <authorList>
            <person name="Sharma S."/>
            <person name="Patil P.B."/>
            <person name="Korpole S."/>
        </authorList>
    </citation>
    <scope>NUCLEOTIDE SEQUENCE [LARGE SCALE GENOMIC DNA]</scope>
    <source>
        <strain evidence="8 9">PI-S10-B5A</strain>
    </source>
</reference>
<dbReference type="PROSITE" id="PS00994">
    <property type="entry name" value="FHIPEP"/>
    <property type="match status" value="1"/>
</dbReference>
<keyword evidence="7" id="KW-1006">Bacterial flagellum protein export</keyword>
<keyword evidence="9" id="KW-1185">Reference proteome</keyword>
<comment type="caution">
    <text evidence="8">The sequence shown here is derived from an EMBL/GenBank/DDBJ whole genome shotgun (WGS) entry which is preliminary data.</text>
</comment>
<evidence type="ECO:0000256" key="7">
    <source>
        <dbReference type="RuleBase" id="RU364093"/>
    </source>
</evidence>
<dbReference type="NCBIfam" id="TIGR01398">
    <property type="entry name" value="FlhA"/>
    <property type="match status" value="1"/>
</dbReference>
<keyword evidence="7" id="KW-1005">Bacterial flagellum biogenesis</keyword>
<dbReference type="InterPro" id="IPR025505">
    <property type="entry name" value="FHIPEP_CS"/>
</dbReference>
<evidence type="ECO:0000256" key="2">
    <source>
        <dbReference type="ARBA" id="ARBA00008835"/>
    </source>
</evidence>
<evidence type="ECO:0000313" key="9">
    <source>
        <dbReference type="Proteomes" id="UP000539052"/>
    </source>
</evidence>
<dbReference type="EMBL" id="JAAOXG010000032">
    <property type="protein sequence ID" value="NNJ31163.1"/>
    <property type="molecule type" value="Genomic_DNA"/>
</dbReference>
<dbReference type="Proteomes" id="UP000539052">
    <property type="component" value="Unassembled WGS sequence"/>
</dbReference>
<dbReference type="Gene3D" id="3.40.50.12790">
    <property type="entry name" value="FHIPEP family, domain 4"/>
    <property type="match status" value="1"/>
</dbReference>
<feature type="transmembrane region" description="Helical" evidence="7">
    <location>
        <begin position="7"/>
        <end position="25"/>
    </location>
</feature>
<evidence type="ECO:0000313" key="8">
    <source>
        <dbReference type="EMBL" id="NNJ31163.1"/>
    </source>
</evidence>
<keyword evidence="3 7" id="KW-1003">Cell membrane</keyword>
<evidence type="ECO:0000256" key="6">
    <source>
        <dbReference type="ARBA" id="ARBA00023136"/>
    </source>
</evidence>
<dbReference type="PANTHER" id="PTHR30161">
    <property type="entry name" value="FLAGELLAR EXPORT PROTEIN, MEMBRANE FLHA SUBUNIT-RELATED"/>
    <property type="match status" value="1"/>
</dbReference>
<keyword evidence="6 7" id="KW-0472">Membrane</keyword>
<keyword evidence="8" id="KW-0282">Flagellum</keyword>
<dbReference type="PRINTS" id="PR00949">
    <property type="entry name" value="TYPE3IMAPROT"/>
</dbReference>
<dbReference type="RefSeq" id="WP_170822313.1">
    <property type="nucleotide sequence ID" value="NZ_JAAOXG010000032.1"/>
</dbReference>
<dbReference type="InterPro" id="IPR042193">
    <property type="entry name" value="FHIPEP_3"/>
</dbReference>
<dbReference type="InterPro" id="IPR001712">
    <property type="entry name" value="T3SS_FHIPEP"/>
</dbReference>
<evidence type="ECO:0000256" key="5">
    <source>
        <dbReference type="ARBA" id="ARBA00022989"/>
    </source>
</evidence>
<feature type="transmembrane region" description="Helical" evidence="7">
    <location>
        <begin position="232"/>
        <end position="254"/>
    </location>
</feature>